<dbReference type="InterPro" id="IPR040441">
    <property type="entry name" value="CFA20/CFAP20DC"/>
</dbReference>
<dbReference type="Proteomes" id="UP000005226">
    <property type="component" value="Chromosome 20"/>
</dbReference>
<reference evidence="3 4" key="1">
    <citation type="journal article" date="2011" name="Genome Biol. Evol.">
        <title>Integration of the genetic map and genome assembly of fugu facilitates insights into distinct features of genome evolution in teleosts and mammals.</title>
        <authorList>
            <person name="Kai W."/>
            <person name="Kikuchi K."/>
            <person name="Tohari S."/>
            <person name="Chew A.K."/>
            <person name="Tay A."/>
            <person name="Fujiwara A."/>
            <person name="Hosoya S."/>
            <person name="Suetake H."/>
            <person name="Naruse K."/>
            <person name="Brenner S."/>
            <person name="Suzuki Y."/>
            <person name="Venkatesh B."/>
        </authorList>
    </citation>
    <scope>NUCLEOTIDE SEQUENCE [LARGE SCALE GENOMIC DNA]</scope>
</reference>
<organism evidence="3 4">
    <name type="scientific">Takifugu rubripes</name>
    <name type="common">Japanese pufferfish</name>
    <name type="synonym">Fugu rubripes</name>
    <dbReference type="NCBI Taxonomy" id="31033"/>
    <lineage>
        <taxon>Eukaryota</taxon>
        <taxon>Metazoa</taxon>
        <taxon>Chordata</taxon>
        <taxon>Craniata</taxon>
        <taxon>Vertebrata</taxon>
        <taxon>Euteleostomi</taxon>
        <taxon>Actinopterygii</taxon>
        <taxon>Neopterygii</taxon>
        <taxon>Teleostei</taxon>
        <taxon>Neoteleostei</taxon>
        <taxon>Acanthomorphata</taxon>
        <taxon>Eupercaria</taxon>
        <taxon>Tetraodontiformes</taxon>
        <taxon>Tetradontoidea</taxon>
        <taxon>Tetraodontidae</taxon>
        <taxon>Takifugu</taxon>
    </lineage>
</organism>
<protein>
    <recommendedName>
        <fullName evidence="2">CFA20 domain-containing protein</fullName>
    </recommendedName>
</protein>
<dbReference type="InterPro" id="IPR007714">
    <property type="entry name" value="CFA20_dom"/>
</dbReference>
<evidence type="ECO:0000313" key="4">
    <source>
        <dbReference type="Proteomes" id="UP000005226"/>
    </source>
</evidence>
<dbReference type="Ensembl" id="ENSTRUT00000086979.1">
    <property type="protein sequence ID" value="ENSTRUP00000080488.1"/>
    <property type="gene ID" value="ENSTRUG00000029509.1"/>
</dbReference>
<dbReference type="PANTHER" id="PTHR12458">
    <property type="entry name" value="ORF PROTEIN"/>
    <property type="match status" value="1"/>
</dbReference>
<dbReference type="GeneTree" id="ENSGT00390000004554"/>
<sequence>MPKIGIALQTTATGEEYSRGFHTILNSIGWSPLKFWKQEVKNGHVVRVMDEEIKSSAIEVHGRNTRTTYITCPPDPEENLGIRKPFLNMLVKKTGEDLDMKAMVYVACVPLILSASWKHININLEEHTYNSFSTKYVETVKIQIHANCRIRRVYFTDRLYSYQDLPKAFKVNISGQSQIVHSKNTGMADKSSPLPAGSGGPQGQGIELSKQPTGSGLQTSTAGHDCMRGIQSILNSTEKDPLKLWKKHVSL</sequence>
<evidence type="ECO:0000313" key="3">
    <source>
        <dbReference type="Ensembl" id="ENSTRUP00000080488.1"/>
    </source>
</evidence>
<dbReference type="InParanoid" id="A0A674P477"/>
<reference evidence="3" key="3">
    <citation type="submission" date="2025-09" db="UniProtKB">
        <authorList>
            <consortium name="Ensembl"/>
        </authorList>
    </citation>
    <scope>IDENTIFICATION</scope>
</reference>
<feature type="domain" description="CFA20" evidence="2">
    <location>
        <begin position="14"/>
        <end position="98"/>
    </location>
</feature>
<dbReference type="AlphaFoldDB" id="A0A674P477"/>
<dbReference type="OMA" id="IGWSPLK"/>
<evidence type="ECO:0000256" key="1">
    <source>
        <dbReference type="SAM" id="MobiDB-lite"/>
    </source>
</evidence>
<feature type="compositionally biased region" description="Polar residues" evidence="1">
    <location>
        <begin position="210"/>
        <end position="222"/>
    </location>
</feature>
<proteinExistence type="predicted"/>
<keyword evidence="4" id="KW-1185">Reference proteome</keyword>
<feature type="region of interest" description="Disordered" evidence="1">
    <location>
        <begin position="185"/>
        <end position="222"/>
    </location>
</feature>
<reference evidence="3" key="2">
    <citation type="submission" date="2025-08" db="UniProtKB">
        <authorList>
            <consortium name="Ensembl"/>
        </authorList>
    </citation>
    <scope>IDENTIFICATION</scope>
</reference>
<name>A0A674P477_TAKRU</name>
<accession>A0A674P477</accession>
<feature type="domain" description="CFA20" evidence="2">
    <location>
        <begin position="100"/>
        <end position="172"/>
    </location>
</feature>
<dbReference type="Pfam" id="PF05018">
    <property type="entry name" value="CFA20_dom"/>
    <property type="match status" value="2"/>
</dbReference>
<evidence type="ECO:0000259" key="2">
    <source>
        <dbReference type="Pfam" id="PF05018"/>
    </source>
</evidence>